<dbReference type="InterPro" id="IPR029062">
    <property type="entry name" value="Class_I_gatase-like"/>
</dbReference>
<dbReference type="GO" id="GO:0004359">
    <property type="term" value="F:glutaminase activity"/>
    <property type="evidence" value="ECO:0007669"/>
    <property type="project" value="InterPro"/>
</dbReference>
<keyword evidence="2" id="KW-1133">Transmembrane helix</keyword>
<evidence type="ECO:0000313" key="4">
    <source>
        <dbReference type="EMBL" id="CRZ09830.1"/>
    </source>
</evidence>
<dbReference type="GO" id="GO:0008614">
    <property type="term" value="P:pyridoxine metabolic process"/>
    <property type="evidence" value="ECO:0007669"/>
    <property type="project" value="TreeGrafter"/>
</dbReference>
<dbReference type="SUPFAM" id="SSF52317">
    <property type="entry name" value="Class I glutamine amidotransferase-like"/>
    <property type="match status" value="1"/>
</dbReference>
<dbReference type="PIRSF" id="PIRSF016642">
    <property type="entry name" value="UCP016642"/>
    <property type="match status" value="1"/>
</dbReference>
<dbReference type="Gene3D" id="3.40.50.880">
    <property type="match status" value="1"/>
</dbReference>
<feature type="non-terminal residue" evidence="4">
    <location>
        <position position="1"/>
    </location>
</feature>
<proteinExistence type="predicted"/>
<dbReference type="GO" id="GO:0042823">
    <property type="term" value="P:pyridoxal phosphate biosynthetic process"/>
    <property type="evidence" value="ECO:0007669"/>
    <property type="project" value="InterPro"/>
</dbReference>
<keyword evidence="2" id="KW-0472">Membrane</keyword>
<evidence type="ECO:0000259" key="3">
    <source>
        <dbReference type="Pfam" id="PF09825"/>
    </source>
</evidence>
<dbReference type="AlphaFoldDB" id="A0A0H5R6T2"/>
<dbReference type="GO" id="GO:1903600">
    <property type="term" value="C:glutaminase complex"/>
    <property type="evidence" value="ECO:0007669"/>
    <property type="project" value="TreeGrafter"/>
</dbReference>
<feature type="transmembrane region" description="Helical" evidence="2">
    <location>
        <begin position="14"/>
        <end position="33"/>
    </location>
</feature>
<dbReference type="GO" id="GO:0005829">
    <property type="term" value="C:cytosol"/>
    <property type="evidence" value="ECO:0007669"/>
    <property type="project" value="TreeGrafter"/>
</dbReference>
<keyword evidence="1" id="KW-0315">Glutamine amidotransferase</keyword>
<reference evidence="4" key="1">
    <citation type="submission" date="2015-04" db="EMBL/GenBank/DDBJ databases">
        <title>The genome sequence of the plant pathogenic Rhizarian Plasmodiophora brassicae reveals insights in its biotrophic life cycle and the origin of chitin synthesis.</title>
        <authorList>
            <person name="Schwelm A."/>
            <person name="Fogelqvist J."/>
            <person name="Knaust A."/>
            <person name="Julke S."/>
            <person name="Lilja T."/>
            <person name="Dhandapani V."/>
            <person name="Bonilla-Rosso G."/>
            <person name="Karlsson M."/>
            <person name="Shevchenko A."/>
            <person name="Choi S.R."/>
            <person name="Kim H.G."/>
            <person name="Park J.Y."/>
            <person name="Lim Y.P."/>
            <person name="Ludwig-Muller J."/>
            <person name="Dixelius C."/>
        </authorList>
    </citation>
    <scope>NUCLEOTIDE SEQUENCE</scope>
    <source>
        <tissue evidence="4">Potato root galls</tissue>
    </source>
</reference>
<dbReference type="InterPro" id="IPR015834">
    <property type="entry name" value="UCP016642"/>
</dbReference>
<dbReference type="PANTHER" id="PTHR31559:SF0">
    <property type="entry name" value="PYRIDOXAL 5'-PHOSPHATE SYNTHASE SUBUNIT SNO1-RELATED"/>
    <property type="match status" value="1"/>
</dbReference>
<organism evidence="4">
    <name type="scientific">Spongospora subterranea</name>
    <dbReference type="NCBI Taxonomy" id="70186"/>
    <lineage>
        <taxon>Eukaryota</taxon>
        <taxon>Sar</taxon>
        <taxon>Rhizaria</taxon>
        <taxon>Endomyxa</taxon>
        <taxon>Phytomyxea</taxon>
        <taxon>Plasmodiophorida</taxon>
        <taxon>Plasmodiophoridae</taxon>
        <taxon>Spongospora</taxon>
    </lineage>
</organism>
<dbReference type="Pfam" id="PF09825">
    <property type="entry name" value="BPL_N"/>
    <property type="match status" value="1"/>
</dbReference>
<accession>A0A0H5R6T2</accession>
<feature type="domain" description="Biotin-protein ligase N-terminal" evidence="3">
    <location>
        <begin position="50"/>
        <end position="291"/>
    </location>
</feature>
<dbReference type="EMBL" id="HACM01009388">
    <property type="protein sequence ID" value="CRZ09830.1"/>
    <property type="molecule type" value="Transcribed_RNA"/>
</dbReference>
<sequence length="292" mass="31707">CLADVAMRNMIGKVFISAVAVVAVIVVVCFMCAKTSPSPTTGRLSVSPKDVLVYAGEGTSRLCVKETLACFRQYMSNDYNFREASAKYLSEGDWISTTSMIIIPGGRASPYAKDLSPTATGHIRNFVEAGGVFIGIGAGGYFAAKSLEFAKGSADEICCSHDLEFFDGVAIGPLVTYDYLSRAGASAMKIVPDWDLTSSTTLYYNGGAYFQLSSNDESTRILARYEQQSDRAAIVLVKVGKGKALLSGVHFEFDPESAFPDEPEGKPLVNELRQHDQHRRAFVQELLKRVGF</sequence>
<dbReference type="PANTHER" id="PTHR31559">
    <property type="entry name" value="PYRIDOXAL 5'-PHOSPHATE SYNTHASE SUBUNIT SNO"/>
    <property type="match status" value="1"/>
</dbReference>
<name>A0A0H5R6T2_9EUKA</name>
<dbReference type="CDD" id="cd03144">
    <property type="entry name" value="GATase1_ScBLP_like"/>
    <property type="match status" value="1"/>
</dbReference>
<keyword evidence="2" id="KW-0812">Transmembrane</keyword>
<dbReference type="InterPro" id="IPR002161">
    <property type="entry name" value="PdxT/SNO"/>
</dbReference>
<protein>
    <recommendedName>
        <fullName evidence="3">Biotin-protein ligase N-terminal domain-containing protein</fullName>
    </recommendedName>
</protein>
<evidence type="ECO:0000256" key="2">
    <source>
        <dbReference type="SAM" id="Phobius"/>
    </source>
</evidence>
<dbReference type="InterPro" id="IPR019197">
    <property type="entry name" value="Biotin-prot_ligase_N"/>
</dbReference>
<evidence type="ECO:0000256" key="1">
    <source>
        <dbReference type="ARBA" id="ARBA00022962"/>
    </source>
</evidence>